<protein>
    <recommendedName>
        <fullName evidence="9 10">Protein translocase subunit SecY</fullName>
    </recommendedName>
</protein>
<evidence type="ECO:0000313" key="13">
    <source>
        <dbReference type="Proteomes" id="UP000055590"/>
    </source>
</evidence>
<evidence type="ECO:0000256" key="9">
    <source>
        <dbReference type="ARBA" id="ARBA00039733"/>
    </source>
</evidence>
<feature type="transmembrane region" description="Helical" evidence="10">
    <location>
        <begin position="113"/>
        <end position="133"/>
    </location>
</feature>
<comment type="function">
    <text evidence="10">The central subunit of the protein translocation channel SecYEG. Consists of two halves formed by TMs 1-5 and 6-10. These two domains form a lateral gate at the front which open onto the bilayer between TMs 2 and 7, and are clamped together by SecE at the back. The channel is closed by both a pore ring composed of hydrophobic SecY resides and a short helix (helix 2A) on the extracellular side of the membrane which forms a plug. The plug probably moves laterally to allow the channel to open. The ring and the pore may move independently.</text>
</comment>
<gene>
    <name evidence="10" type="primary">secY</name>
    <name evidence="12" type="ORF">AKJ08_1956</name>
</gene>
<dbReference type="STRING" id="1391653.AKJ08_1956"/>
<feature type="transmembrane region" description="Helical" evidence="10">
    <location>
        <begin position="316"/>
        <end position="336"/>
    </location>
</feature>
<evidence type="ECO:0000256" key="2">
    <source>
        <dbReference type="ARBA" id="ARBA00005751"/>
    </source>
</evidence>
<dbReference type="Pfam" id="PF00344">
    <property type="entry name" value="SecY"/>
    <property type="match status" value="1"/>
</dbReference>
<comment type="similarity">
    <text evidence="2 10 11">Belongs to the SecY/SEC61-alpha family.</text>
</comment>
<evidence type="ECO:0000256" key="11">
    <source>
        <dbReference type="RuleBase" id="RU004349"/>
    </source>
</evidence>
<evidence type="ECO:0000256" key="10">
    <source>
        <dbReference type="HAMAP-Rule" id="MF_01465"/>
    </source>
</evidence>
<evidence type="ECO:0000256" key="1">
    <source>
        <dbReference type="ARBA" id="ARBA00004141"/>
    </source>
</evidence>
<feature type="transmembrane region" description="Helical" evidence="10">
    <location>
        <begin position="156"/>
        <end position="177"/>
    </location>
</feature>
<dbReference type="InterPro" id="IPR026593">
    <property type="entry name" value="SecY"/>
</dbReference>
<feature type="transmembrane region" description="Helical" evidence="10">
    <location>
        <begin position="221"/>
        <end position="239"/>
    </location>
</feature>
<keyword evidence="13" id="KW-1185">Reference proteome</keyword>
<dbReference type="GO" id="GO:0043952">
    <property type="term" value="P:protein transport by the Sec complex"/>
    <property type="evidence" value="ECO:0007669"/>
    <property type="project" value="UniProtKB-UniRule"/>
</dbReference>
<organism evidence="12 13">
    <name type="scientific">Vulgatibacter incomptus</name>
    <dbReference type="NCBI Taxonomy" id="1391653"/>
    <lineage>
        <taxon>Bacteria</taxon>
        <taxon>Pseudomonadati</taxon>
        <taxon>Myxococcota</taxon>
        <taxon>Myxococcia</taxon>
        <taxon>Myxococcales</taxon>
        <taxon>Cystobacterineae</taxon>
        <taxon>Vulgatibacteraceae</taxon>
        <taxon>Vulgatibacter</taxon>
    </lineage>
</organism>
<dbReference type="InterPro" id="IPR023201">
    <property type="entry name" value="SecY_dom_sf"/>
</dbReference>
<dbReference type="FunFam" id="1.10.3370.10:FF:000001">
    <property type="entry name" value="Preprotein translocase subunit SecY"/>
    <property type="match status" value="1"/>
</dbReference>
<evidence type="ECO:0000256" key="7">
    <source>
        <dbReference type="ARBA" id="ARBA00023010"/>
    </source>
</evidence>
<evidence type="ECO:0000313" key="12">
    <source>
        <dbReference type="EMBL" id="AKU91569.1"/>
    </source>
</evidence>
<feature type="transmembrane region" description="Helical" evidence="10">
    <location>
        <begin position="394"/>
        <end position="413"/>
    </location>
</feature>
<reference evidence="12 13" key="1">
    <citation type="submission" date="2015-08" db="EMBL/GenBank/DDBJ databases">
        <authorList>
            <person name="Babu N.S."/>
            <person name="Beckwith C.J."/>
            <person name="Beseler K.G."/>
            <person name="Brison A."/>
            <person name="Carone J.V."/>
            <person name="Caskin T.P."/>
            <person name="Diamond M."/>
            <person name="Durham M.E."/>
            <person name="Foxe J.M."/>
            <person name="Go M."/>
            <person name="Henderson B.A."/>
            <person name="Jones I.B."/>
            <person name="McGettigan J.A."/>
            <person name="Micheletti S.J."/>
            <person name="Nasrallah M.E."/>
            <person name="Ortiz D."/>
            <person name="Piller C.R."/>
            <person name="Privatt S.R."/>
            <person name="Schneider S.L."/>
            <person name="Sharp S."/>
            <person name="Smith T.C."/>
            <person name="Stanton J.D."/>
            <person name="Ullery H.E."/>
            <person name="Wilson R.J."/>
            <person name="Serrano M.G."/>
            <person name="Buck G."/>
            <person name="Lee V."/>
            <person name="Wang Y."/>
            <person name="Carvalho R."/>
            <person name="Voegtly L."/>
            <person name="Shi R."/>
            <person name="Duckworth R."/>
            <person name="Johnson A."/>
            <person name="Loviza R."/>
            <person name="Walstead R."/>
            <person name="Shah Z."/>
            <person name="Kiflezghi M."/>
            <person name="Wade K."/>
            <person name="Ball S.L."/>
            <person name="Bradley K.W."/>
            <person name="Asai D.J."/>
            <person name="Bowman C.A."/>
            <person name="Russell D.A."/>
            <person name="Pope W.H."/>
            <person name="Jacobs-Sera D."/>
            <person name="Hendrix R.W."/>
            <person name="Hatfull G.F."/>
        </authorList>
    </citation>
    <scope>NUCLEOTIDE SEQUENCE [LARGE SCALE GENOMIC DNA]</scope>
    <source>
        <strain evidence="12 13">DSM 27710</strain>
    </source>
</reference>
<dbReference type="OrthoDB" id="9809248at2"/>
<evidence type="ECO:0000256" key="3">
    <source>
        <dbReference type="ARBA" id="ARBA00022448"/>
    </source>
</evidence>
<keyword evidence="3 10" id="KW-0813">Transport</keyword>
<proteinExistence type="inferred from homology"/>
<keyword evidence="8 10" id="KW-0472">Membrane</keyword>
<dbReference type="PROSITE" id="PS00755">
    <property type="entry name" value="SECY_1"/>
    <property type="match status" value="1"/>
</dbReference>
<dbReference type="KEGG" id="vin:AKJ08_1956"/>
<sequence length="446" mass="48085">MLEAIGNMFRIPDLRKRLIFTLGLLAVYRLGIFITTPGIEREAMQSFMHSQGGLLSLFNLFSGGAIEQASIFALGIMPYISSSIIIQLLAVVVPTLGQLQKEGELGRRKITQYTRYGTIALAVVQGMGIAFWLESLGRGGAGAGGAMIEVVSNPGWGFRLMTVMTLASGTAFIMWLGEQITERGVGNGISMIIFAGIVARIPDAGFQTIKWYQTGQLDELAIVVLAVVIVLAIGAVVFVERGQRQIPVQYAKRVVGRKVVGGQTTHLPLKVNTAGVIPAIFASSILLFPATLAGWIPVLKPVSDALQKGGWEYNTLYVLLIVFFAFFYTAVTFNPVDVADNMKKNGGYIPGIRPGKKTADYIDKVLSRLTAGGSLYLALVCVLPTILISAFQTPFMFGGTALLIVVGVALDTVQQIEGHLITRHYEGFTGARGPRIRGRRMAGGVR</sequence>
<accession>A0A0K1PEL9</accession>
<keyword evidence="10" id="KW-1003">Cell membrane</keyword>
<comment type="subunit">
    <text evidence="10">Component of the Sec protein translocase complex. Heterotrimer consisting of SecY, SecE and SecG subunits. The heterotrimers can form oligomers, although 1 heterotrimer is thought to be able to translocate proteins. Interacts with the ribosome. Interacts with SecDF, and other proteins may be involved. Interacts with SecA.</text>
</comment>
<dbReference type="PRINTS" id="PR00303">
    <property type="entry name" value="SECYTRNLCASE"/>
</dbReference>
<dbReference type="InterPro" id="IPR030659">
    <property type="entry name" value="SecY_CS"/>
</dbReference>
<keyword evidence="4 10" id="KW-0812">Transmembrane</keyword>
<dbReference type="GO" id="GO:0006605">
    <property type="term" value="P:protein targeting"/>
    <property type="evidence" value="ECO:0007669"/>
    <property type="project" value="UniProtKB-UniRule"/>
</dbReference>
<evidence type="ECO:0000256" key="5">
    <source>
        <dbReference type="ARBA" id="ARBA00022927"/>
    </source>
</evidence>
<dbReference type="InterPro" id="IPR002208">
    <property type="entry name" value="SecY/SEC61-alpha"/>
</dbReference>
<dbReference type="Proteomes" id="UP000055590">
    <property type="component" value="Chromosome"/>
</dbReference>
<feature type="transmembrane region" description="Helical" evidence="10">
    <location>
        <begin position="276"/>
        <end position="296"/>
    </location>
</feature>
<dbReference type="PATRIC" id="fig|1391653.3.peg.2047"/>
<dbReference type="PIRSF" id="PIRSF004557">
    <property type="entry name" value="SecY"/>
    <property type="match status" value="1"/>
</dbReference>
<dbReference type="SUPFAM" id="SSF103491">
    <property type="entry name" value="Preprotein translocase SecY subunit"/>
    <property type="match status" value="1"/>
</dbReference>
<dbReference type="EMBL" id="CP012332">
    <property type="protein sequence ID" value="AKU91569.1"/>
    <property type="molecule type" value="Genomic_DNA"/>
</dbReference>
<dbReference type="NCBIfam" id="TIGR00967">
    <property type="entry name" value="3a0501s007"/>
    <property type="match status" value="1"/>
</dbReference>
<dbReference type="AlphaFoldDB" id="A0A0K1PEL9"/>
<dbReference type="GO" id="GO:0005886">
    <property type="term" value="C:plasma membrane"/>
    <property type="evidence" value="ECO:0007669"/>
    <property type="project" value="UniProtKB-SubCell"/>
</dbReference>
<evidence type="ECO:0000256" key="4">
    <source>
        <dbReference type="ARBA" id="ARBA00022692"/>
    </source>
</evidence>
<evidence type="ECO:0000256" key="6">
    <source>
        <dbReference type="ARBA" id="ARBA00022989"/>
    </source>
</evidence>
<feature type="transmembrane region" description="Helical" evidence="10">
    <location>
        <begin position="184"/>
        <end position="201"/>
    </location>
</feature>
<dbReference type="Gene3D" id="1.10.3370.10">
    <property type="entry name" value="SecY subunit domain"/>
    <property type="match status" value="1"/>
</dbReference>
<feature type="transmembrane region" description="Helical" evidence="10">
    <location>
        <begin position="18"/>
        <end position="39"/>
    </location>
</feature>
<keyword evidence="5 10" id="KW-0653">Protein transport</keyword>
<dbReference type="HAMAP" id="MF_01465">
    <property type="entry name" value="SecY"/>
    <property type="match status" value="1"/>
</dbReference>
<keyword evidence="7 10" id="KW-0811">Translocation</keyword>
<dbReference type="PANTHER" id="PTHR10906">
    <property type="entry name" value="SECY/SEC61-ALPHA FAMILY MEMBER"/>
    <property type="match status" value="1"/>
</dbReference>
<dbReference type="GO" id="GO:0065002">
    <property type="term" value="P:intracellular protein transmembrane transport"/>
    <property type="evidence" value="ECO:0007669"/>
    <property type="project" value="UniProtKB-UniRule"/>
</dbReference>
<feature type="transmembrane region" description="Helical" evidence="10">
    <location>
        <begin position="365"/>
        <end position="388"/>
    </location>
</feature>
<evidence type="ECO:0000256" key="8">
    <source>
        <dbReference type="ARBA" id="ARBA00023136"/>
    </source>
</evidence>
<keyword evidence="6 10" id="KW-1133">Transmembrane helix</keyword>
<feature type="transmembrane region" description="Helical" evidence="10">
    <location>
        <begin position="69"/>
        <end position="93"/>
    </location>
</feature>
<comment type="subcellular location">
    <subcellularLocation>
        <location evidence="10">Cell membrane</location>
        <topology evidence="10">Multi-pass membrane protein</topology>
    </subcellularLocation>
    <subcellularLocation>
        <location evidence="1">Membrane</location>
        <topology evidence="1">Multi-pass membrane protein</topology>
    </subcellularLocation>
</comment>
<name>A0A0K1PEL9_9BACT</name>